<proteinExistence type="predicted"/>
<evidence type="ECO:0000256" key="1">
    <source>
        <dbReference type="SAM" id="MobiDB-lite"/>
    </source>
</evidence>
<dbReference type="AlphaFoldDB" id="A0A0E9NPY3"/>
<reference evidence="2 3" key="3">
    <citation type="journal article" date="2015" name="Genome Announc.">
        <title>Draft Genome Sequence of the Archiascomycetous Yeast Saitoella complicata.</title>
        <authorList>
            <person name="Yamauchi K."/>
            <person name="Kondo S."/>
            <person name="Hamamoto M."/>
            <person name="Takahashi Y."/>
            <person name="Ogura Y."/>
            <person name="Hayashi T."/>
            <person name="Nishida H."/>
        </authorList>
    </citation>
    <scope>NUCLEOTIDE SEQUENCE [LARGE SCALE GENOMIC DNA]</scope>
    <source>
        <strain evidence="2 3">NRRL Y-17804</strain>
    </source>
</reference>
<name>A0A0E9NPY3_SAICN</name>
<keyword evidence="3" id="KW-1185">Reference proteome</keyword>
<feature type="compositionally biased region" description="Pro residues" evidence="1">
    <location>
        <begin position="187"/>
        <end position="198"/>
    </location>
</feature>
<feature type="compositionally biased region" description="Polar residues" evidence="1">
    <location>
        <begin position="1"/>
        <end position="11"/>
    </location>
</feature>
<organism evidence="2 3">
    <name type="scientific">Saitoella complicata (strain BCRC 22490 / CBS 7301 / JCM 7358 / NBRC 10748 / NRRL Y-17804)</name>
    <dbReference type="NCBI Taxonomy" id="698492"/>
    <lineage>
        <taxon>Eukaryota</taxon>
        <taxon>Fungi</taxon>
        <taxon>Dikarya</taxon>
        <taxon>Ascomycota</taxon>
        <taxon>Taphrinomycotina</taxon>
        <taxon>Taphrinomycotina incertae sedis</taxon>
        <taxon>Saitoella</taxon>
    </lineage>
</organism>
<protein>
    <submittedName>
        <fullName evidence="2">Uncharacterized protein</fullName>
    </submittedName>
</protein>
<evidence type="ECO:0000313" key="2">
    <source>
        <dbReference type="EMBL" id="GAO51485.1"/>
    </source>
</evidence>
<feature type="region of interest" description="Disordered" evidence="1">
    <location>
        <begin position="1"/>
        <end position="41"/>
    </location>
</feature>
<reference evidence="2 3" key="2">
    <citation type="journal article" date="2014" name="J. Gen. Appl. Microbiol.">
        <title>The early diverging ascomycetous budding yeast Saitoella complicata has three histone deacetylases belonging to the Clr6, Hos2, and Rpd3 lineages.</title>
        <authorList>
            <person name="Nishida H."/>
            <person name="Matsumoto T."/>
            <person name="Kondo S."/>
            <person name="Hamamoto M."/>
            <person name="Yoshikawa H."/>
        </authorList>
    </citation>
    <scope>NUCLEOTIDE SEQUENCE [LARGE SCALE GENOMIC DNA]</scope>
    <source>
        <strain evidence="2 3">NRRL Y-17804</strain>
    </source>
</reference>
<feature type="compositionally biased region" description="Low complexity" evidence="1">
    <location>
        <begin position="29"/>
        <end position="41"/>
    </location>
</feature>
<evidence type="ECO:0000313" key="3">
    <source>
        <dbReference type="Proteomes" id="UP000033140"/>
    </source>
</evidence>
<feature type="compositionally biased region" description="Polar residues" evidence="1">
    <location>
        <begin position="202"/>
        <end position="213"/>
    </location>
</feature>
<feature type="region of interest" description="Disordered" evidence="1">
    <location>
        <begin position="180"/>
        <end position="236"/>
    </location>
</feature>
<comment type="caution">
    <text evidence="2">The sequence shown here is derived from an EMBL/GenBank/DDBJ whole genome shotgun (WGS) entry which is preliminary data.</text>
</comment>
<dbReference type="EMBL" id="BACD03000046">
    <property type="protein sequence ID" value="GAO51485.1"/>
    <property type="molecule type" value="Genomic_DNA"/>
</dbReference>
<dbReference type="Proteomes" id="UP000033140">
    <property type="component" value="Unassembled WGS sequence"/>
</dbReference>
<gene>
    <name evidence="2" type="ORF">G7K_5585-t1</name>
</gene>
<accession>A0A0E9NPY3</accession>
<sequence>MPTTSLTTSTPHRFPPTPHPIFASRTAFTPSNSSSSSSLTTSPTLLATHLLLDPTRKELTQLAVYYSAGVDSKLVRSAEKELVSIAKRVVHRITTDTEPLAPLYALRIPQTDWILHFHSLPWTRPLKSLKPIVIIPVDVNTAAGSEMDLGVDEVEVEERVECRASQFKWRMVVEHHTIPSLSHSSPFPHPSPLLPHAPPITHQGSSRRLSKMSNNRHNNNNQQNNHPNNQTNPHPHILPPHLFPDAIRTTTEALGGLGKIVGFVLEGVEAFAAFGYFVDVLDRMTHLTHNANSIIDLLLNRRSLRITLSSTRRRSSRRCTAGSGSPSCWDIRIVWLGHRNCLDWDNWVFGVFWCLWEGVTLEVRVAQQGYDVRRRVWQGTRTYGGSGRSKSGE</sequence>
<feature type="compositionally biased region" description="Low complexity" evidence="1">
    <location>
        <begin position="215"/>
        <end position="235"/>
    </location>
</feature>
<reference evidence="2 3" key="1">
    <citation type="journal article" date="2011" name="J. Gen. Appl. Microbiol.">
        <title>Draft genome sequencing of the enigmatic yeast Saitoella complicata.</title>
        <authorList>
            <person name="Nishida H."/>
            <person name="Hamamoto M."/>
            <person name="Sugiyama J."/>
        </authorList>
    </citation>
    <scope>NUCLEOTIDE SEQUENCE [LARGE SCALE GENOMIC DNA]</scope>
    <source>
        <strain evidence="2 3">NRRL Y-17804</strain>
    </source>
</reference>